<dbReference type="EMBL" id="MQSV01000001">
    <property type="protein sequence ID" value="OKL49651.1"/>
    <property type="molecule type" value="Genomic_DNA"/>
</dbReference>
<gene>
    <name evidence="3" type="ORF">BSR29_01460</name>
</gene>
<protein>
    <recommendedName>
        <fullName evidence="2">GST C-terminal domain-containing protein</fullName>
    </recommendedName>
</protein>
<dbReference type="GO" id="GO:0004364">
    <property type="term" value="F:glutathione transferase activity"/>
    <property type="evidence" value="ECO:0007669"/>
    <property type="project" value="InterPro"/>
</dbReference>
<dbReference type="RefSeq" id="WP_073708543.1">
    <property type="nucleotide sequence ID" value="NZ_MQSV01000001.1"/>
</dbReference>
<evidence type="ECO:0000313" key="4">
    <source>
        <dbReference type="Proteomes" id="UP000186785"/>
    </source>
</evidence>
<dbReference type="Proteomes" id="UP000186785">
    <property type="component" value="Unassembled WGS sequence"/>
</dbReference>
<dbReference type="InterPro" id="IPR036249">
    <property type="entry name" value="Thioredoxin-like_sf"/>
</dbReference>
<dbReference type="SUPFAM" id="SSF47616">
    <property type="entry name" value="GST C-terminal domain-like"/>
    <property type="match status" value="1"/>
</dbReference>
<dbReference type="OrthoDB" id="9769158at2"/>
<proteinExistence type="predicted"/>
<dbReference type="GO" id="GO:0005737">
    <property type="term" value="C:cytoplasm"/>
    <property type="evidence" value="ECO:0007669"/>
    <property type="project" value="TreeGrafter"/>
</dbReference>
<feature type="region of interest" description="Disordered" evidence="1">
    <location>
        <begin position="1"/>
        <end position="24"/>
    </location>
</feature>
<organism evidence="3 4">
    <name type="scientific">Boudabousia liubingyangii</name>
    <dbReference type="NCBI Taxonomy" id="1921764"/>
    <lineage>
        <taxon>Bacteria</taxon>
        <taxon>Bacillati</taxon>
        <taxon>Actinomycetota</taxon>
        <taxon>Actinomycetes</taxon>
        <taxon>Actinomycetales</taxon>
        <taxon>Actinomycetaceae</taxon>
        <taxon>Boudabousia</taxon>
    </lineage>
</organism>
<dbReference type="SUPFAM" id="SSF52833">
    <property type="entry name" value="Thioredoxin-like"/>
    <property type="match status" value="1"/>
</dbReference>
<evidence type="ECO:0000259" key="2">
    <source>
        <dbReference type="PROSITE" id="PS50405"/>
    </source>
</evidence>
<name>A0A1Q5PPX6_9ACTO</name>
<dbReference type="Gene3D" id="1.20.1050.10">
    <property type="match status" value="1"/>
</dbReference>
<evidence type="ECO:0000313" key="3">
    <source>
        <dbReference type="EMBL" id="OKL49651.1"/>
    </source>
</evidence>
<feature type="domain" description="GST C-terminal" evidence="2">
    <location>
        <begin position="171"/>
        <end position="319"/>
    </location>
</feature>
<keyword evidence="4" id="KW-1185">Reference proteome</keyword>
<dbReference type="PROSITE" id="PS50405">
    <property type="entry name" value="GST_CTER"/>
    <property type="match status" value="1"/>
</dbReference>
<dbReference type="InterPro" id="IPR010987">
    <property type="entry name" value="Glutathione-S-Trfase_C-like"/>
</dbReference>
<dbReference type="InterPro" id="IPR016639">
    <property type="entry name" value="GST_Omega/GSH"/>
</dbReference>
<dbReference type="Gene3D" id="3.40.30.10">
    <property type="entry name" value="Glutaredoxin"/>
    <property type="match status" value="1"/>
</dbReference>
<sequence>MPVPHLRFAPSSETTPQTGEPQAEGVQHDDIFLAAHEGAEPTLPVQAGRYRLVTYVGCPWCRRAEIARRLLGLTEALELSRAYKGSDDGFCFETHDQAFDQDLRVRTTRELYRRQPGWEPGESTSVPVIVDQQGHFRGQIVSRQSGDILEDLANAWKELHAADAPDLYPQDPEVRAEIDKFDEWVDENLYHPNGTMLHSDDQEEITAAQTKVVTALNQLEGRLVANGWMIDSQVRGSDVRVFAILVSLAASRAKQIFKAARDSALEKGLNSEDAARAGSLAVRESGSAFADWPHLDGYFKRLLDNPVWLSAEERSALHL</sequence>
<feature type="compositionally biased region" description="Polar residues" evidence="1">
    <location>
        <begin position="11"/>
        <end position="20"/>
    </location>
</feature>
<comment type="caution">
    <text evidence="3">The sequence shown here is derived from an EMBL/GenBank/DDBJ whole genome shotgun (WGS) entry which is preliminary data.</text>
</comment>
<dbReference type="STRING" id="1921764.BSR28_01020"/>
<accession>A0A1Q5PPX6</accession>
<reference evidence="3 4" key="1">
    <citation type="submission" date="2016-11" db="EMBL/GenBank/DDBJ databases">
        <title>Actinomyces gypaetusis sp. nov. isolated from the vulture Gypaetus barbatus in Qinghai Tibet Plateau China.</title>
        <authorList>
            <person name="Meng X."/>
        </authorList>
    </citation>
    <scope>NUCLEOTIDE SEQUENCE [LARGE SCALE GENOMIC DNA]</scope>
    <source>
        <strain evidence="3 4">VUL4_2</strain>
    </source>
</reference>
<evidence type="ECO:0000256" key="1">
    <source>
        <dbReference type="SAM" id="MobiDB-lite"/>
    </source>
</evidence>
<dbReference type="AlphaFoldDB" id="A0A1Q5PPX6"/>
<dbReference type="PANTHER" id="PTHR32419">
    <property type="entry name" value="GLUTATHIONYL-HYDROQUINONE REDUCTASE"/>
    <property type="match status" value="1"/>
</dbReference>
<dbReference type="InterPro" id="IPR036282">
    <property type="entry name" value="Glutathione-S-Trfase_C_sf"/>
</dbReference>
<dbReference type="PANTHER" id="PTHR32419:SF6">
    <property type="entry name" value="GLUTATHIONE S-TRANSFERASE OMEGA-LIKE 1-RELATED"/>
    <property type="match status" value="1"/>
</dbReference>